<dbReference type="Proteomes" id="UP001205105">
    <property type="component" value="Unassembled WGS sequence"/>
</dbReference>
<evidence type="ECO:0000313" key="3">
    <source>
        <dbReference type="Proteomes" id="UP001205105"/>
    </source>
</evidence>
<dbReference type="PANTHER" id="PTHR31840">
    <property type="entry name" value="COILED-COIL DOMAIN-CONTAINING PROTEIN 97"/>
    <property type="match status" value="1"/>
</dbReference>
<evidence type="ECO:0000313" key="2">
    <source>
        <dbReference type="EMBL" id="KAI7841196.1"/>
    </source>
</evidence>
<sequence length="214" mass="23895">MLPQTVIDALSARLAALPDLRLPAQLRQGGASGERRRDYLTRLLQHDPGVFLERHGSELTADERRQFDCLRGDYEVQFYLRLLDEQEDAGKQAAVARNRRLAYMNRLEAEGAYFSEAEMRERQPGLYHHFIGQATAQPGEDKAAAAEAGPSFVRISEAEAQENAAAFLDTMRQRFLAGQDAGVDYAAIDADAELDEDWAAQQQQDAEDAYFADA</sequence>
<dbReference type="EMBL" id="JADXDR010000067">
    <property type="protein sequence ID" value="KAI7841196.1"/>
    <property type="molecule type" value="Genomic_DNA"/>
</dbReference>
<dbReference type="InterPro" id="IPR040233">
    <property type="entry name" value="CCD97-like_C"/>
</dbReference>
<gene>
    <name evidence="2" type="ORF">COHA_005162</name>
</gene>
<reference evidence="2" key="1">
    <citation type="submission" date="2020-11" db="EMBL/GenBank/DDBJ databases">
        <title>Chlorella ohadii genome sequencing and assembly.</title>
        <authorList>
            <person name="Murik O."/>
            <person name="Treves H."/>
            <person name="Kedem I."/>
            <person name="Shotland Y."/>
            <person name="Kaplan A."/>
        </authorList>
    </citation>
    <scope>NUCLEOTIDE SEQUENCE</scope>
    <source>
        <strain evidence="2">1</strain>
    </source>
</reference>
<organism evidence="2 3">
    <name type="scientific">Chlorella ohadii</name>
    <dbReference type="NCBI Taxonomy" id="2649997"/>
    <lineage>
        <taxon>Eukaryota</taxon>
        <taxon>Viridiplantae</taxon>
        <taxon>Chlorophyta</taxon>
        <taxon>core chlorophytes</taxon>
        <taxon>Trebouxiophyceae</taxon>
        <taxon>Chlorellales</taxon>
        <taxon>Chlorellaceae</taxon>
        <taxon>Chlorella clade</taxon>
        <taxon>Chlorella</taxon>
    </lineage>
</organism>
<feature type="domain" description="CCD97-like C-terminal" evidence="1">
    <location>
        <begin position="143"/>
        <end position="213"/>
    </location>
</feature>
<name>A0AAD5DQE2_9CHLO</name>
<protein>
    <recommendedName>
        <fullName evidence="1">CCD97-like C-terminal domain-containing protein</fullName>
    </recommendedName>
</protein>
<dbReference type="InterPro" id="IPR018613">
    <property type="entry name" value="Ccdc97-like"/>
</dbReference>
<dbReference type="Pfam" id="PF09747">
    <property type="entry name" value="CCD97-like_C"/>
    <property type="match status" value="1"/>
</dbReference>
<dbReference type="PANTHER" id="PTHR31840:SF1">
    <property type="entry name" value="COILED-COIL DOMAIN-CONTAINING PROTEIN 97"/>
    <property type="match status" value="1"/>
</dbReference>
<evidence type="ECO:0000259" key="1">
    <source>
        <dbReference type="Pfam" id="PF09747"/>
    </source>
</evidence>
<comment type="caution">
    <text evidence="2">The sequence shown here is derived from an EMBL/GenBank/DDBJ whole genome shotgun (WGS) entry which is preliminary data.</text>
</comment>
<keyword evidence="3" id="KW-1185">Reference proteome</keyword>
<dbReference type="AlphaFoldDB" id="A0AAD5DQE2"/>
<accession>A0AAD5DQE2</accession>
<proteinExistence type="predicted"/>